<dbReference type="PANTHER" id="PTHR23132">
    <property type="entry name" value="D-ALANINE--D-ALANINE LIGASE"/>
    <property type="match status" value="1"/>
</dbReference>
<comment type="function">
    <text evidence="10">Cell wall formation.</text>
</comment>
<keyword evidence="9 10" id="KW-0961">Cell wall biogenesis/degradation</keyword>
<evidence type="ECO:0000313" key="14">
    <source>
        <dbReference type="Proteomes" id="UP000652354"/>
    </source>
</evidence>
<dbReference type="GO" id="GO:0046872">
    <property type="term" value="F:metal ion binding"/>
    <property type="evidence" value="ECO:0007669"/>
    <property type="project" value="InterPro"/>
</dbReference>
<name>A0A919UG45_9MICO</name>
<evidence type="ECO:0000256" key="11">
    <source>
        <dbReference type="PROSITE-ProRule" id="PRU00409"/>
    </source>
</evidence>
<dbReference type="InterPro" id="IPR011761">
    <property type="entry name" value="ATP-grasp"/>
</dbReference>
<comment type="pathway">
    <text evidence="10">Cell wall biogenesis; peptidoglycan biosynthesis.</text>
</comment>
<dbReference type="RefSeq" id="WP_203653566.1">
    <property type="nucleotide sequence ID" value="NZ_BONR01000001.1"/>
</dbReference>
<dbReference type="InterPro" id="IPR000291">
    <property type="entry name" value="D-Ala_lig_Van_CS"/>
</dbReference>
<dbReference type="PANTHER" id="PTHR23132:SF23">
    <property type="entry name" value="D-ALANINE--D-ALANINE LIGASE B"/>
    <property type="match status" value="1"/>
</dbReference>
<dbReference type="GO" id="GO:0071555">
    <property type="term" value="P:cell wall organization"/>
    <property type="evidence" value="ECO:0007669"/>
    <property type="project" value="UniProtKB-KW"/>
</dbReference>
<dbReference type="PROSITE" id="PS50975">
    <property type="entry name" value="ATP_GRASP"/>
    <property type="match status" value="1"/>
</dbReference>
<dbReference type="PROSITE" id="PS00843">
    <property type="entry name" value="DALA_DALA_LIGASE_1"/>
    <property type="match status" value="1"/>
</dbReference>
<evidence type="ECO:0000256" key="6">
    <source>
        <dbReference type="ARBA" id="ARBA00022840"/>
    </source>
</evidence>
<evidence type="ECO:0000256" key="8">
    <source>
        <dbReference type="ARBA" id="ARBA00022984"/>
    </source>
</evidence>
<evidence type="ECO:0000256" key="9">
    <source>
        <dbReference type="ARBA" id="ARBA00023316"/>
    </source>
</evidence>
<evidence type="ECO:0000256" key="10">
    <source>
        <dbReference type="HAMAP-Rule" id="MF_00047"/>
    </source>
</evidence>
<dbReference type="SUPFAM" id="SSF52440">
    <property type="entry name" value="PreATP-grasp domain"/>
    <property type="match status" value="1"/>
</dbReference>
<dbReference type="EC" id="6.3.2.4" evidence="10"/>
<dbReference type="SUPFAM" id="SSF56059">
    <property type="entry name" value="Glutathione synthetase ATP-binding domain-like"/>
    <property type="match status" value="1"/>
</dbReference>
<evidence type="ECO:0000256" key="3">
    <source>
        <dbReference type="ARBA" id="ARBA00022490"/>
    </source>
</evidence>
<evidence type="ECO:0000259" key="12">
    <source>
        <dbReference type="PROSITE" id="PS50975"/>
    </source>
</evidence>
<dbReference type="GO" id="GO:0005737">
    <property type="term" value="C:cytoplasm"/>
    <property type="evidence" value="ECO:0007669"/>
    <property type="project" value="UniProtKB-SubCell"/>
</dbReference>
<keyword evidence="14" id="KW-1185">Reference proteome</keyword>
<reference evidence="13" key="1">
    <citation type="submission" date="2021-01" db="EMBL/GenBank/DDBJ databases">
        <title>Whole genome shotgun sequence of Demequina activiva NBRC 110675.</title>
        <authorList>
            <person name="Komaki H."/>
            <person name="Tamura T."/>
        </authorList>
    </citation>
    <scope>NUCLEOTIDE SEQUENCE</scope>
    <source>
        <strain evidence="13">NBRC 110675</strain>
    </source>
</reference>
<keyword evidence="4 10" id="KW-0436">Ligase</keyword>
<accession>A0A919UG45</accession>
<comment type="subcellular location">
    <subcellularLocation>
        <location evidence="1 10">Cytoplasm</location>
    </subcellularLocation>
</comment>
<dbReference type="GO" id="GO:0005524">
    <property type="term" value="F:ATP binding"/>
    <property type="evidence" value="ECO:0007669"/>
    <property type="project" value="UniProtKB-UniRule"/>
</dbReference>
<sequence length="310" mass="32928">MDVLILAGGLSHERDVSVRSGRRVAEELRDRGLKVEVRDVDTGLLPALREHADAVVWPLLHGASGEDGSLQALLELTGARYVGTRSKEARVAWVKPVAKAVYGGEDAATPDFVTLPQSLFREVGADQVLDAIVQRFGLPLVVKPARGGSALGVSLVRERDQLARAMVHCFAYGDNAMIETAVDGTEIAVSVIGTGDGARALAPVEIVCDGPYDYDARYNPGRVEYFTPARLDESATATVTDAALAVHRRLGLRDLSRVDMILDGQGRAQVLDINIAPGLTETSLLPQAAAGSGEDLGALYESIVRGVTAH</sequence>
<dbReference type="InterPro" id="IPR013815">
    <property type="entry name" value="ATP_grasp_subdomain_1"/>
</dbReference>
<comment type="catalytic activity">
    <reaction evidence="10">
        <text>2 D-alanine + ATP = D-alanyl-D-alanine + ADP + phosphate + H(+)</text>
        <dbReference type="Rhea" id="RHEA:11224"/>
        <dbReference type="ChEBI" id="CHEBI:15378"/>
        <dbReference type="ChEBI" id="CHEBI:30616"/>
        <dbReference type="ChEBI" id="CHEBI:43474"/>
        <dbReference type="ChEBI" id="CHEBI:57416"/>
        <dbReference type="ChEBI" id="CHEBI:57822"/>
        <dbReference type="ChEBI" id="CHEBI:456216"/>
        <dbReference type="EC" id="6.3.2.4"/>
    </reaction>
</comment>
<dbReference type="Pfam" id="PF01820">
    <property type="entry name" value="Dala_Dala_lig_N"/>
    <property type="match status" value="1"/>
</dbReference>
<keyword evidence="8 10" id="KW-0573">Peptidoglycan synthesis</keyword>
<dbReference type="AlphaFoldDB" id="A0A919UG45"/>
<dbReference type="InterPro" id="IPR016185">
    <property type="entry name" value="PreATP-grasp_dom_sf"/>
</dbReference>
<keyword evidence="3 10" id="KW-0963">Cytoplasm</keyword>
<dbReference type="Proteomes" id="UP000652354">
    <property type="component" value="Unassembled WGS sequence"/>
</dbReference>
<evidence type="ECO:0000256" key="5">
    <source>
        <dbReference type="ARBA" id="ARBA00022741"/>
    </source>
</evidence>
<dbReference type="EMBL" id="BONR01000001">
    <property type="protein sequence ID" value="GIG54084.1"/>
    <property type="molecule type" value="Genomic_DNA"/>
</dbReference>
<dbReference type="Gene3D" id="3.40.50.20">
    <property type="match status" value="1"/>
</dbReference>
<protein>
    <recommendedName>
        <fullName evidence="10">D-alanine--D-alanine ligase</fullName>
        <ecNumber evidence="10">6.3.2.4</ecNumber>
    </recommendedName>
    <alternativeName>
        <fullName evidence="10">D-Ala-D-Ala ligase</fullName>
    </alternativeName>
    <alternativeName>
        <fullName evidence="10">D-alanylalanine synthetase</fullName>
    </alternativeName>
</protein>
<evidence type="ECO:0000256" key="2">
    <source>
        <dbReference type="ARBA" id="ARBA00010871"/>
    </source>
</evidence>
<dbReference type="Gene3D" id="3.30.1490.20">
    <property type="entry name" value="ATP-grasp fold, A domain"/>
    <property type="match status" value="1"/>
</dbReference>
<dbReference type="GO" id="GO:0009252">
    <property type="term" value="P:peptidoglycan biosynthetic process"/>
    <property type="evidence" value="ECO:0007669"/>
    <property type="project" value="UniProtKB-UniRule"/>
</dbReference>
<evidence type="ECO:0000256" key="1">
    <source>
        <dbReference type="ARBA" id="ARBA00004496"/>
    </source>
</evidence>
<dbReference type="Pfam" id="PF07478">
    <property type="entry name" value="Dala_Dala_lig_C"/>
    <property type="match status" value="1"/>
</dbReference>
<dbReference type="GO" id="GO:0008360">
    <property type="term" value="P:regulation of cell shape"/>
    <property type="evidence" value="ECO:0007669"/>
    <property type="project" value="UniProtKB-KW"/>
</dbReference>
<proteinExistence type="inferred from homology"/>
<comment type="similarity">
    <text evidence="2 10">Belongs to the D-alanine--D-alanine ligase family.</text>
</comment>
<dbReference type="InterPro" id="IPR011095">
    <property type="entry name" value="Dala_Dala_lig_C"/>
</dbReference>
<feature type="domain" description="ATP-grasp" evidence="12">
    <location>
        <begin position="105"/>
        <end position="305"/>
    </location>
</feature>
<keyword evidence="7 10" id="KW-0133">Cell shape</keyword>
<gene>
    <name evidence="13" type="primary">ddlA</name>
    <name evidence="10" type="synonym">ddl</name>
    <name evidence="13" type="ORF">Dac01nite_08360</name>
</gene>
<keyword evidence="6 11" id="KW-0067">ATP-binding</keyword>
<evidence type="ECO:0000256" key="7">
    <source>
        <dbReference type="ARBA" id="ARBA00022960"/>
    </source>
</evidence>
<dbReference type="GO" id="GO:0008716">
    <property type="term" value="F:D-alanine-D-alanine ligase activity"/>
    <property type="evidence" value="ECO:0007669"/>
    <property type="project" value="UniProtKB-UniRule"/>
</dbReference>
<dbReference type="InterPro" id="IPR011127">
    <property type="entry name" value="Dala_Dala_lig_N"/>
</dbReference>
<dbReference type="Gene3D" id="3.30.470.20">
    <property type="entry name" value="ATP-grasp fold, B domain"/>
    <property type="match status" value="1"/>
</dbReference>
<evidence type="ECO:0000313" key="13">
    <source>
        <dbReference type="EMBL" id="GIG54084.1"/>
    </source>
</evidence>
<evidence type="ECO:0000256" key="4">
    <source>
        <dbReference type="ARBA" id="ARBA00022598"/>
    </source>
</evidence>
<keyword evidence="5 11" id="KW-0547">Nucleotide-binding</keyword>
<dbReference type="HAMAP" id="MF_00047">
    <property type="entry name" value="Dala_Dala_lig"/>
    <property type="match status" value="1"/>
</dbReference>
<dbReference type="InterPro" id="IPR005905">
    <property type="entry name" value="D_ala_D_ala"/>
</dbReference>
<comment type="caution">
    <text evidence="13">The sequence shown here is derived from an EMBL/GenBank/DDBJ whole genome shotgun (WGS) entry which is preliminary data.</text>
</comment>
<organism evidence="13 14">
    <name type="scientific">Demequina activiva</name>
    <dbReference type="NCBI Taxonomy" id="1582364"/>
    <lineage>
        <taxon>Bacteria</taxon>
        <taxon>Bacillati</taxon>
        <taxon>Actinomycetota</taxon>
        <taxon>Actinomycetes</taxon>
        <taxon>Micrococcales</taxon>
        <taxon>Demequinaceae</taxon>
        <taxon>Demequina</taxon>
    </lineage>
</organism>